<feature type="site" description="Important for catalytic activity" evidence="4">
    <location>
        <position position="143"/>
    </location>
</feature>
<dbReference type="Pfam" id="PF02737">
    <property type="entry name" value="3HCDH_N"/>
    <property type="match status" value="1"/>
</dbReference>
<protein>
    <submittedName>
        <fullName evidence="8">3-hydroxyacyl-CoA dehydrogenase</fullName>
    </submittedName>
</protein>
<feature type="binding site" evidence="5">
    <location>
        <position position="95"/>
    </location>
    <ligand>
        <name>NAD(+)</name>
        <dbReference type="ChEBI" id="CHEBI:57540"/>
    </ligand>
</feature>
<comment type="similarity">
    <text evidence="2">Belongs to the 3-hydroxyacyl-CoA dehydrogenase family.</text>
</comment>
<keyword evidence="5" id="KW-0520">NAD</keyword>
<evidence type="ECO:0000256" key="1">
    <source>
        <dbReference type="ARBA" id="ARBA00005086"/>
    </source>
</evidence>
<feature type="domain" description="3-hydroxyacyl-CoA dehydrogenase NAD binding" evidence="7">
    <location>
        <begin position="7"/>
        <end position="186"/>
    </location>
</feature>
<keyword evidence="3" id="KW-0560">Oxidoreductase</keyword>
<evidence type="ECO:0000259" key="7">
    <source>
        <dbReference type="Pfam" id="PF02737"/>
    </source>
</evidence>
<dbReference type="Gene3D" id="3.40.50.720">
    <property type="entry name" value="NAD(P)-binding Rossmann-like Domain"/>
    <property type="match status" value="1"/>
</dbReference>
<dbReference type="GO" id="GO:0016616">
    <property type="term" value="F:oxidoreductase activity, acting on the CH-OH group of donors, NAD or NADP as acceptor"/>
    <property type="evidence" value="ECO:0007669"/>
    <property type="project" value="InterPro"/>
</dbReference>
<evidence type="ECO:0000256" key="3">
    <source>
        <dbReference type="ARBA" id="ARBA00023002"/>
    </source>
</evidence>
<dbReference type="OMA" id="RDNCLTH"/>
<organism evidence="8 9">
    <name type="scientific">Saccharomonospora viridis</name>
    <dbReference type="NCBI Taxonomy" id="1852"/>
    <lineage>
        <taxon>Bacteria</taxon>
        <taxon>Bacillati</taxon>
        <taxon>Actinomycetota</taxon>
        <taxon>Actinomycetes</taxon>
        <taxon>Pseudonocardiales</taxon>
        <taxon>Pseudonocardiaceae</taxon>
        <taxon>Saccharomonospora</taxon>
    </lineage>
</organism>
<dbReference type="InterPro" id="IPR006176">
    <property type="entry name" value="3-OHacyl-CoA_DH_NAD-bd"/>
</dbReference>
<feature type="domain" description="3-hydroxyacyl-CoA dehydrogenase C-terminal" evidence="6">
    <location>
        <begin position="189"/>
        <end position="284"/>
    </location>
</feature>
<dbReference type="GO" id="GO:0006631">
    <property type="term" value="P:fatty acid metabolic process"/>
    <property type="evidence" value="ECO:0007669"/>
    <property type="project" value="InterPro"/>
</dbReference>
<dbReference type="RefSeq" id="WP_015787165.1">
    <property type="nucleotide sequence ID" value="NZ_CALJZO010000045.1"/>
</dbReference>
<feature type="binding site" evidence="5">
    <location>
        <position position="35"/>
    </location>
    <ligand>
        <name>NAD(+)</name>
        <dbReference type="ChEBI" id="CHEBI:57540"/>
    </ligand>
</feature>
<feature type="binding site" evidence="5">
    <location>
        <position position="100"/>
    </location>
    <ligand>
        <name>NAD(+)</name>
        <dbReference type="ChEBI" id="CHEBI:57540"/>
    </ligand>
</feature>
<sequence length="322" mass="34628">MTRTINTVTVVGAGYMGGGIAQSLALAGMDVQIIDTDPDTTAKGLERLLKEAQEFEDQGLYEPGSTETIRKNLRAGTSLEQAVSDVDFIEEAVFEVVDVKKEVLAAISEHARPDAIIGTNTSTIPVHVLAPAVRNPERFLTVHFSNPAPFIPGVELVAGEATTPEVIEAVKDVLARAGREGAQVADTPGMVLNRLQYALLKEATSIVEEGVATLEDVDTIVRTTFGFRLGFFGPFAIADQAGLDVYVNCFKTFEEAYGSRLATPQMLKEAVEAGRLGVKNGKGLTGDFDEETKAALIAYRNKAYSRMGELLRELGPAPRPKK</sequence>
<dbReference type="OrthoDB" id="3229174at2"/>
<evidence type="ECO:0000259" key="6">
    <source>
        <dbReference type="Pfam" id="PF00725"/>
    </source>
</evidence>
<dbReference type="EMBL" id="JRZE01000001">
    <property type="protein sequence ID" value="KHF45817.1"/>
    <property type="molecule type" value="Genomic_DNA"/>
</dbReference>
<accession>A0A837DE11</accession>
<reference evidence="8 9" key="1">
    <citation type="submission" date="2014-10" db="EMBL/GenBank/DDBJ databases">
        <title>Genome sequence of Micropolyspora internatus JCM3315.</title>
        <authorList>
            <person name="Shin S.-K."/>
            <person name="Yi H."/>
        </authorList>
    </citation>
    <scope>NUCLEOTIDE SEQUENCE [LARGE SCALE GENOMIC DNA]</scope>
    <source>
        <strain evidence="8 9">JCM 3315</strain>
    </source>
</reference>
<dbReference type="InterPro" id="IPR022694">
    <property type="entry name" value="3-OHacyl-CoA_DH"/>
</dbReference>
<comment type="caution">
    <text evidence="8">The sequence shown here is derived from an EMBL/GenBank/DDBJ whole genome shotgun (WGS) entry which is preliminary data.</text>
</comment>
<evidence type="ECO:0000256" key="2">
    <source>
        <dbReference type="ARBA" id="ARBA00009463"/>
    </source>
</evidence>
<dbReference type="InterPro" id="IPR013328">
    <property type="entry name" value="6PGD_dom2"/>
</dbReference>
<feature type="binding site" evidence="5">
    <location>
        <position position="122"/>
    </location>
    <ligand>
        <name>NAD(+)</name>
        <dbReference type="ChEBI" id="CHEBI:57540"/>
    </ligand>
</feature>
<dbReference type="SUPFAM" id="SSF51735">
    <property type="entry name" value="NAD(P)-binding Rossmann-fold domains"/>
    <property type="match status" value="1"/>
</dbReference>
<evidence type="ECO:0000256" key="4">
    <source>
        <dbReference type="PIRSR" id="PIRSR000105-1"/>
    </source>
</evidence>
<feature type="binding site" evidence="5">
    <location>
        <position position="146"/>
    </location>
    <ligand>
        <name>NAD(+)</name>
        <dbReference type="ChEBI" id="CHEBI:57540"/>
    </ligand>
</feature>
<evidence type="ECO:0000313" key="9">
    <source>
        <dbReference type="Proteomes" id="UP000030848"/>
    </source>
</evidence>
<name>A0A837DE11_9PSEU</name>
<feature type="binding site" evidence="5">
    <location>
        <begin position="12"/>
        <end position="17"/>
    </location>
    <ligand>
        <name>NAD(+)</name>
        <dbReference type="ChEBI" id="CHEBI:57540"/>
    </ligand>
</feature>
<dbReference type="InterPro" id="IPR036291">
    <property type="entry name" value="NAD(P)-bd_dom_sf"/>
</dbReference>
<dbReference type="Gene3D" id="1.10.1040.10">
    <property type="entry name" value="N-(1-d-carboxylethyl)-l-norvaline Dehydrogenase, domain 2"/>
    <property type="match status" value="1"/>
</dbReference>
<dbReference type="PANTHER" id="PTHR48075">
    <property type="entry name" value="3-HYDROXYACYL-COA DEHYDROGENASE FAMILY PROTEIN"/>
    <property type="match status" value="1"/>
</dbReference>
<proteinExistence type="inferred from homology"/>
<dbReference type="PIRSF" id="PIRSF000105">
    <property type="entry name" value="HCDH"/>
    <property type="match status" value="1"/>
</dbReference>
<dbReference type="Pfam" id="PF00725">
    <property type="entry name" value="3HCDH"/>
    <property type="match status" value="1"/>
</dbReference>
<dbReference type="SUPFAM" id="SSF48179">
    <property type="entry name" value="6-phosphogluconate dehydrogenase C-terminal domain-like"/>
    <property type="match status" value="1"/>
</dbReference>
<dbReference type="InterPro" id="IPR008927">
    <property type="entry name" value="6-PGluconate_DH-like_C_sf"/>
</dbReference>
<evidence type="ECO:0000313" key="8">
    <source>
        <dbReference type="EMBL" id="KHF45817.1"/>
    </source>
</evidence>
<dbReference type="AlphaFoldDB" id="A0A837DE11"/>
<gene>
    <name evidence="8" type="ORF">MINT15_01180</name>
</gene>
<dbReference type="Proteomes" id="UP000030848">
    <property type="component" value="Unassembled WGS sequence"/>
</dbReference>
<dbReference type="GO" id="GO:0070403">
    <property type="term" value="F:NAD+ binding"/>
    <property type="evidence" value="ECO:0007669"/>
    <property type="project" value="InterPro"/>
</dbReference>
<dbReference type="PANTHER" id="PTHR48075:SF5">
    <property type="entry name" value="3-HYDROXYBUTYRYL-COA DEHYDROGENASE"/>
    <property type="match status" value="1"/>
</dbReference>
<dbReference type="InterPro" id="IPR006108">
    <property type="entry name" value="3HC_DH_C"/>
</dbReference>
<evidence type="ECO:0000256" key="5">
    <source>
        <dbReference type="PIRSR" id="PIRSR000105-2"/>
    </source>
</evidence>
<feature type="binding site" evidence="5">
    <location>
        <position position="279"/>
    </location>
    <ligand>
        <name>NAD(+)</name>
        <dbReference type="ChEBI" id="CHEBI:57540"/>
    </ligand>
</feature>
<comment type="pathway">
    <text evidence="1">Lipid metabolism; butanoate metabolism.</text>
</comment>